<reference evidence="7" key="1">
    <citation type="journal article" date="2013" name="Genetics">
        <title>The draft genome and transcriptome of Panagrellus redivivus are shaped by the harsh demands of a free-living lifestyle.</title>
        <authorList>
            <person name="Srinivasan J."/>
            <person name="Dillman A.R."/>
            <person name="Macchietto M.G."/>
            <person name="Heikkinen L."/>
            <person name="Lakso M."/>
            <person name="Fracchia K.M."/>
            <person name="Antoshechkin I."/>
            <person name="Mortazavi A."/>
            <person name="Wong G."/>
            <person name="Sternberg P.W."/>
        </authorList>
    </citation>
    <scope>NUCLEOTIDE SEQUENCE [LARGE SCALE GENOMIC DNA]</scope>
    <source>
        <strain evidence="7">MT8872</strain>
    </source>
</reference>
<proteinExistence type="inferred from homology"/>
<dbReference type="GO" id="GO:1990841">
    <property type="term" value="F:promoter-specific chromatin binding"/>
    <property type="evidence" value="ECO:0007669"/>
    <property type="project" value="TreeGrafter"/>
</dbReference>
<evidence type="ECO:0000256" key="4">
    <source>
        <dbReference type="ARBA" id="ARBA00023242"/>
    </source>
</evidence>
<keyword evidence="4" id="KW-0539">Nucleus</keyword>
<name>A0A7E4ZYP8_PANRE</name>
<dbReference type="InterPro" id="IPR003923">
    <property type="entry name" value="TAF10"/>
</dbReference>
<dbReference type="PRINTS" id="PR01443">
    <property type="entry name" value="TFIID30KDSUB"/>
</dbReference>
<dbReference type="AlphaFoldDB" id="A0A7E4ZYP8"/>
<sequence length="133" mass="14755">MSAPNQLPTTAPPTYGAPPSAAVVQRIKAQSAQDPNRRKTRDQEGCLNSIANFAPAIPDGTARYIMNRAGVNDPTDMAVRTVNVATQKVMTELFTDMMLVSQMRGRQKPNEVGRRVMTMEDLEQVLRERDVRP</sequence>
<protein>
    <submittedName>
        <fullName evidence="8">Transcription initiation factor TFIID subunit 10</fullName>
    </submittedName>
</protein>
<keyword evidence="3" id="KW-0804">Transcription</keyword>
<dbReference type="Pfam" id="PF03540">
    <property type="entry name" value="TAF10"/>
    <property type="match status" value="1"/>
</dbReference>
<dbReference type="GO" id="GO:0000124">
    <property type="term" value="C:SAGA complex"/>
    <property type="evidence" value="ECO:0007669"/>
    <property type="project" value="TreeGrafter"/>
</dbReference>
<evidence type="ECO:0000256" key="6">
    <source>
        <dbReference type="SAM" id="MobiDB-lite"/>
    </source>
</evidence>
<organism evidence="7 8">
    <name type="scientific">Panagrellus redivivus</name>
    <name type="common">Microworm</name>
    <dbReference type="NCBI Taxonomy" id="6233"/>
    <lineage>
        <taxon>Eukaryota</taxon>
        <taxon>Metazoa</taxon>
        <taxon>Ecdysozoa</taxon>
        <taxon>Nematoda</taxon>
        <taxon>Chromadorea</taxon>
        <taxon>Rhabditida</taxon>
        <taxon>Tylenchina</taxon>
        <taxon>Panagrolaimomorpha</taxon>
        <taxon>Panagrolaimoidea</taxon>
        <taxon>Panagrolaimidae</taxon>
        <taxon>Panagrellus</taxon>
    </lineage>
</organism>
<dbReference type="Proteomes" id="UP000492821">
    <property type="component" value="Unassembled WGS sequence"/>
</dbReference>
<evidence type="ECO:0000313" key="7">
    <source>
        <dbReference type="Proteomes" id="UP000492821"/>
    </source>
</evidence>
<dbReference type="PANTHER" id="PTHR21242:SF0">
    <property type="entry name" value="TRANSCRIPTION INITIATION FACTOR TFIID SUBUNIT 10"/>
    <property type="match status" value="1"/>
</dbReference>
<evidence type="ECO:0000256" key="5">
    <source>
        <dbReference type="ARBA" id="ARBA00025730"/>
    </source>
</evidence>
<evidence type="ECO:0000256" key="3">
    <source>
        <dbReference type="ARBA" id="ARBA00023163"/>
    </source>
</evidence>
<evidence type="ECO:0000256" key="2">
    <source>
        <dbReference type="ARBA" id="ARBA00023015"/>
    </source>
</evidence>
<accession>A0A7E4ZYP8</accession>
<reference evidence="8" key="2">
    <citation type="submission" date="2020-10" db="UniProtKB">
        <authorList>
            <consortium name="WormBaseParasite"/>
        </authorList>
    </citation>
    <scope>IDENTIFICATION</scope>
</reference>
<dbReference type="GO" id="GO:0006367">
    <property type="term" value="P:transcription initiation at RNA polymerase II promoter"/>
    <property type="evidence" value="ECO:0007669"/>
    <property type="project" value="TreeGrafter"/>
</dbReference>
<comment type="similarity">
    <text evidence="5">Belongs to the TAF10 family.</text>
</comment>
<dbReference type="PANTHER" id="PTHR21242">
    <property type="entry name" value="TRANSCRIPTION INITIATION FACTOR TFIID SUBUNIT 10"/>
    <property type="match status" value="1"/>
</dbReference>
<dbReference type="WBParaSite" id="Pan_g3396.t1">
    <property type="protein sequence ID" value="Pan_g3396.t1"/>
    <property type="gene ID" value="Pan_g3396"/>
</dbReference>
<dbReference type="GO" id="GO:0016251">
    <property type="term" value="F:RNA polymerase II general transcription initiation factor activity"/>
    <property type="evidence" value="ECO:0007669"/>
    <property type="project" value="TreeGrafter"/>
</dbReference>
<feature type="compositionally biased region" description="Basic and acidic residues" evidence="6">
    <location>
        <begin position="35"/>
        <end position="44"/>
    </location>
</feature>
<evidence type="ECO:0000313" key="8">
    <source>
        <dbReference type="WBParaSite" id="Pan_g3396.t1"/>
    </source>
</evidence>
<keyword evidence="7" id="KW-1185">Reference proteome</keyword>
<feature type="region of interest" description="Disordered" evidence="6">
    <location>
        <begin position="1"/>
        <end position="44"/>
    </location>
</feature>
<evidence type="ECO:0000256" key="1">
    <source>
        <dbReference type="ARBA" id="ARBA00004123"/>
    </source>
</evidence>
<comment type="subcellular location">
    <subcellularLocation>
        <location evidence="1">Nucleus</location>
    </subcellularLocation>
</comment>
<keyword evidence="2" id="KW-0805">Transcription regulation</keyword>
<feature type="compositionally biased region" description="Low complexity" evidence="6">
    <location>
        <begin position="8"/>
        <end position="22"/>
    </location>
</feature>
<dbReference type="GO" id="GO:0005669">
    <property type="term" value="C:transcription factor TFIID complex"/>
    <property type="evidence" value="ECO:0007669"/>
    <property type="project" value="TreeGrafter"/>
</dbReference>